<proteinExistence type="predicted"/>
<dbReference type="Gene3D" id="3.40.50.1820">
    <property type="entry name" value="alpha/beta hydrolase"/>
    <property type="match status" value="1"/>
</dbReference>
<feature type="domain" description="AB hydrolase-1" evidence="1">
    <location>
        <begin position="17"/>
        <end position="192"/>
    </location>
</feature>
<reference evidence="2" key="1">
    <citation type="submission" date="2021-03" db="EMBL/GenBank/DDBJ databases">
        <authorList>
            <person name="Tagirdzhanova G."/>
        </authorList>
    </citation>
    <scope>NUCLEOTIDE SEQUENCE</scope>
</reference>
<comment type="caution">
    <text evidence="2">The sequence shown here is derived from an EMBL/GenBank/DDBJ whole genome shotgun (WGS) entry which is preliminary data.</text>
</comment>
<dbReference type="SUPFAM" id="SSF53474">
    <property type="entry name" value="alpha/beta-Hydrolases"/>
    <property type="match status" value="1"/>
</dbReference>
<dbReference type="PANTHER" id="PTHR43433">
    <property type="entry name" value="HYDROLASE, ALPHA/BETA FOLD FAMILY PROTEIN"/>
    <property type="match status" value="1"/>
</dbReference>
<dbReference type="AlphaFoldDB" id="A0A8H3EGI3"/>
<accession>A0A8H3EGI3</accession>
<dbReference type="PANTHER" id="PTHR43433:SF5">
    <property type="entry name" value="AB HYDROLASE-1 DOMAIN-CONTAINING PROTEIN"/>
    <property type="match status" value="1"/>
</dbReference>
<evidence type="ECO:0000313" key="3">
    <source>
        <dbReference type="Proteomes" id="UP000664534"/>
    </source>
</evidence>
<protein>
    <recommendedName>
        <fullName evidence="1">AB hydrolase-1 domain-containing protein</fullName>
    </recommendedName>
</protein>
<evidence type="ECO:0000259" key="1">
    <source>
        <dbReference type="Pfam" id="PF00561"/>
    </source>
</evidence>
<name>A0A8H3EGI3_9LECA</name>
<dbReference type="OrthoDB" id="408373at2759"/>
<evidence type="ECO:0000313" key="2">
    <source>
        <dbReference type="EMBL" id="CAF9904814.1"/>
    </source>
</evidence>
<keyword evidence="3" id="KW-1185">Reference proteome</keyword>
<dbReference type="InterPro" id="IPR000073">
    <property type="entry name" value="AB_hydrolase_1"/>
</dbReference>
<dbReference type="InterPro" id="IPR029058">
    <property type="entry name" value="AB_hydrolase_fold"/>
</dbReference>
<dbReference type="Proteomes" id="UP000664534">
    <property type="component" value="Unassembled WGS sequence"/>
</dbReference>
<sequence length="208" mass="23017">MDVIKEYCLLKGRAAVDEKFVVIGLSRGASHAIDFALQYPDMVAGLVICAGWFGGFDFPNTTQEIAMFGRYDDFIGKGDAQNAAIMSVRIWGQGTQGDDGRLSKMVGDKIFEWCRMISQREIDGTGGSAIPAQDLTPTAAKRLSDINVPTVVARGRYDETSTNEAMRYAAQRIPGAKLKEFDTAHMINLESPSEFNIWLDAYLDQFLR</sequence>
<gene>
    <name evidence="2" type="ORF">IMSHALPRED_000182</name>
</gene>
<dbReference type="EMBL" id="CAJPDT010000001">
    <property type="protein sequence ID" value="CAF9904814.1"/>
    <property type="molecule type" value="Genomic_DNA"/>
</dbReference>
<dbReference type="Pfam" id="PF00561">
    <property type="entry name" value="Abhydrolase_1"/>
    <property type="match status" value="1"/>
</dbReference>
<dbReference type="InterPro" id="IPR050471">
    <property type="entry name" value="AB_hydrolase"/>
</dbReference>
<organism evidence="2 3">
    <name type="scientific">Imshaugia aleurites</name>
    <dbReference type="NCBI Taxonomy" id="172621"/>
    <lineage>
        <taxon>Eukaryota</taxon>
        <taxon>Fungi</taxon>
        <taxon>Dikarya</taxon>
        <taxon>Ascomycota</taxon>
        <taxon>Pezizomycotina</taxon>
        <taxon>Lecanoromycetes</taxon>
        <taxon>OSLEUM clade</taxon>
        <taxon>Lecanoromycetidae</taxon>
        <taxon>Lecanorales</taxon>
        <taxon>Lecanorineae</taxon>
        <taxon>Parmeliaceae</taxon>
        <taxon>Imshaugia</taxon>
    </lineage>
</organism>